<organism evidence="1 2">
    <name type="scientific">Malus baccata</name>
    <name type="common">Siberian crab apple</name>
    <name type="synonym">Pyrus baccata</name>
    <dbReference type="NCBI Taxonomy" id="106549"/>
    <lineage>
        <taxon>Eukaryota</taxon>
        <taxon>Viridiplantae</taxon>
        <taxon>Streptophyta</taxon>
        <taxon>Embryophyta</taxon>
        <taxon>Tracheophyta</taxon>
        <taxon>Spermatophyta</taxon>
        <taxon>Magnoliopsida</taxon>
        <taxon>eudicotyledons</taxon>
        <taxon>Gunneridae</taxon>
        <taxon>Pentapetalae</taxon>
        <taxon>rosids</taxon>
        <taxon>fabids</taxon>
        <taxon>Rosales</taxon>
        <taxon>Rosaceae</taxon>
        <taxon>Amygdaloideae</taxon>
        <taxon>Maleae</taxon>
        <taxon>Malus</taxon>
    </lineage>
</organism>
<keyword evidence="2" id="KW-1185">Reference proteome</keyword>
<evidence type="ECO:0000313" key="1">
    <source>
        <dbReference type="EMBL" id="TQD75004.1"/>
    </source>
</evidence>
<dbReference type="Proteomes" id="UP000315295">
    <property type="component" value="Unassembled WGS sequence"/>
</dbReference>
<comment type="caution">
    <text evidence="1">The sequence shown here is derived from an EMBL/GenBank/DDBJ whole genome shotgun (WGS) entry which is preliminary data.</text>
</comment>
<dbReference type="AlphaFoldDB" id="A0A540KLA2"/>
<name>A0A540KLA2_MALBA</name>
<reference evidence="1 2" key="1">
    <citation type="journal article" date="2019" name="G3 (Bethesda)">
        <title>Sequencing of a Wild Apple (Malus baccata) Genome Unravels the Differences Between Cultivated and Wild Apple Species Regarding Disease Resistance and Cold Tolerance.</title>
        <authorList>
            <person name="Chen X."/>
        </authorList>
    </citation>
    <scope>NUCLEOTIDE SEQUENCE [LARGE SCALE GENOMIC DNA]</scope>
    <source>
        <strain evidence="2">cv. Shandingzi</strain>
        <tissue evidence="1">Leaves</tissue>
    </source>
</reference>
<dbReference type="EMBL" id="VIEB01001134">
    <property type="protein sequence ID" value="TQD75004.1"/>
    <property type="molecule type" value="Genomic_DNA"/>
</dbReference>
<protein>
    <submittedName>
        <fullName evidence="1">Uncharacterized protein</fullName>
    </submittedName>
</protein>
<sequence>MRSAARHVQEKNMVICVPEDTKVSIGGRRIMRLRFIVNSKGEDEVKFNFDINGYICESIVLISYVFSEEFGFAGTVSRKSKVVYFWGLLCNLAPRLEVLVQTNMPSIQSMIILLS</sequence>
<accession>A0A540KLA2</accession>
<evidence type="ECO:0000313" key="2">
    <source>
        <dbReference type="Proteomes" id="UP000315295"/>
    </source>
</evidence>
<gene>
    <name evidence="1" type="ORF">C1H46_039472</name>
</gene>
<proteinExistence type="predicted"/>